<dbReference type="EMBL" id="JBFCZG010000010">
    <property type="protein sequence ID" value="KAL3417685.1"/>
    <property type="molecule type" value="Genomic_DNA"/>
</dbReference>
<accession>A0ABR4P2Z6</accession>
<gene>
    <name evidence="1" type="ORF">PVAG01_10695</name>
</gene>
<comment type="caution">
    <text evidence="1">The sequence shown here is derived from an EMBL/GenBank/DDBJ whole genome shotgun (WGS) entry which is preliminary data.</text>
</comment>
<keyword evidence="2" id="KW-1185">Reference proteome</keyword>
<sequence length="130" mass="14776">MKTKTEKRRSSSVIIVCNDEEISSLAVARLTALALLHEQDEAGLYGVEVDRLVVPFSFSRSLVVLLPRCSYEEQQQQQQQAEKDEGIRSLRRLFHFRIGKSDIRNFLALNQLPPATQVVLASQIHRDGLE</sequence>
<organism evidence="1 2">
    <name type="scientific">Phlyctema vagabunda</name>
    <dbReference type="NCBI Taxonomy" id="108571"/>
    <lineage>
        <taxon>Eukaryota</taxon>
        <taxon>Fungi</taxon>
        <taxon>Dikarya</taxon>
        <taxon>Ascomycota</taxon>
        <taxon>Pezizomycotina</taxon>
        <taxon>Leotiomycetes</taxon>
        <taxon>Helotiales</taxon>
        <taxon>Dermateaceae</taxon>
        <taxon>Phlyctema</taxon>
    </lineage>
</organism>
<protein>
    <submittedName>
        <fullName evidence="1">Uncharacterized protein</fullName>
    </submittedName>
</protein>
<evidence type="ECO:0000313" key="2">
    <source>
        <dbReference type="Proteomes" id="UP001629113"/>
    </source>
</evidence>
<dbReference type="Proteomes" id="UP001629113">
    <property type="component" value="Unassembled WGS sequence"/>
</dbReference>
<name>A0ABR4P2Z6_9HELO</name>
<proteinExistence type="predicted"/>
<evidence type="ECO:0000313" key="1">
    <source>
        <dbReference type="EMBL" id="KAL3417685.1"/>
    </source>
</evidence>
<reference evidence="1 2" key="1">
    <citation type="submission" date="2024-06" db="EMBL/GenBank/DDBJ databases">
        <title>Complete genome of Phlyctema vagabunda strain 19-DSS-EL-015.</title>
        <authorList>
            <person name="Fiorenzani C."/>
        </authorList>
    </citation>
    <scope>NUCLEOTIDE SEQUENCE [LARGE SCALE GENOMIC DNA]</scope>
    <source>
        <strain evidence="1 2">19-DSS-EL-015</strain>
    </source>
</reference>